<dbReference type="EMBL" id="LDJX01000002">
    <property type="protein sequence ID" value="KPM32827.1"/>
    <property type="molecule type" value="Genomic_DNA"/>
</dbReference>
<evidence type="ECO:0000256" key="1">
    <source>
        <dbReference type="SAM" id="MobiDB-lite"/>
    </source>
</evidence>
<evidence type="ECO:0000313" key="3">
    <source>
        <dbReference type="Proteomes" id="UP000050280"/>
    </source>
</evidence>
<name>A0A0P7AH28_9FLAO</name>
<proteinExistence type="predicted"/>
<feature type="region of interest" description="Disordered" evidence="1">
    <location>
        <begin position="1"/>
        <end position="21"/>
    </location>
</feature>
<gene>
    <name evidence="2" type="ORF">I595_1254</name>
</gene>
<protein>
    <submittedName>
        <fullName evidence="2">Uncharacterized protein</fullName>
    </submittedName>
</protein>
<dbReference type="RefSeq" id="WP_054558418.1">
    <property type="nucleotide sequence ID" value="NZ_LDJX01000002.1"/>
</dbReference>
<organism evidence="2 3">
    <name type="scientific">Croceitalea dokdonensis DOKDO 023</name>
    <dbReference type="NCBI Taxonomy" id="1300341"/>
    <lineage>
        <taxon>Bacteria</taxon>
        <taxon>Pseudomonadati</taxon>
        <taxon>Bacteroidota</taxon>
        <taxon>Flavobacteriia</taxon>
        <taxon>Flavobacteriales</taxon>
        <taxon>Flavobacteriaceae</taxon>
        <taxon>Croceitalea</taxon>
    </lineage>
</organism>
<dbReference type="AlphaFoldDB" id="A0A0P7AH28"/>
<accession>A0A0P7AH28</accession>
<evidence type="ECO:0000313" key="2">
    <source>
        <dbReference type="EMBL" id="KPM32827.1"/>
    </source>
</evidence>
<comment type="caution">
    <text evidence="2">The sequence shown here is derived from an EMBL/GenBank/DDBJ whole genome shotgun (WGS) entry which is preliminary data.</text>
</comment>
<dbReference type="OrthoDB" id="680899at2"/>
<dbReference type="Proteomes" id="UP000050280">
    <property type="component" value="Unassembled WGS sequence"/>
</dbReference>
<sequence>MANKLFQWGKGNKSKGKKNNTQETIQLVEGVFSPAEAADVLLTLINDKIKFHTIHALKLKGEQDSDVDHSEQRISELREAKKRVHDLVINARNKGLKLNINSVISISEQTDAPLS</sequence>
<reference evidence="2 3" key="1">
    <citation type="submission" date="2015-09" db="EMBL/GenBank/DDBJ databases">
        <title>Genome sequence of the marine flavobacterium Croceitalea dokdonensis DOKDO 023 that contains proton- and sodium-pumping rhodopsins.</title>
        <authorList>
            <person name="Kwon S.-K."/>
            <person name="Lee H.K."/>
            <person name="Kwak M.-J."/>
            <person name="Kim J.F."/>
        </authorList>
    </citation>
    <scope>NUCLEOTIDE SEQUENCE [LARGE SCALE GENOMIC DNA]</scope>
    <source>
        <strain evidence="2 3">DOKDO 023</strain>
    </source>
</reference>
<dbReference type="STRING" id="1300341.I595_1254"/>
<keyword evidence="3" id="KW-1185">Reference proteome</keyword>